<dbReference type="RefSeq" id="WP_076168727.1">
    <property type="nucleotide sequence ID" value="NZ_JBEZVB010000073.1"/>
</dbReference>
<dbReference type="Proteomes" id="UP000187486">
    <property type="component" value="Unassembled WGS sequence"/>
</dbReference>
<dbReference type="AlphaFoldDB" id="A0A1R0KDR9"/>
<name>A0A1R0KDR9_9PSEU</name>
<comment type="caution">
    <text evidence="1">The sequence shown here is derived from an EMBL/GenBank/DDBJ whole genome shotgun (WGS) entry which is preliminary data.</text>
</comment>
<protein>
    <submittedName>
        <fullName evidence="1">Uncharacterized protein</fullName>
    </submittedName>
</protein>
<accession>A0A1R0KDR9</accession>
<organism evidence="1 2">
    <name type="scientific">Amycolatopsis coloradensis</name>
    <dbReference type="NCBI Taxonomy" id="76021"/>
    <lineage>
        <taxon>Bacteria</taxon>
        <taxon>Bacillati</taxon>
        <taxon>Actinomycetota</taxon>
        <taxon>Actinomycetes</taxon>
        <taxon>Pseudonocardiales</taxon>
        <taxon>Pseudonocardiaceae</taxon>
        <taxon>Amycolatopsis</taxon>
    </lineage>
</organism>
<dbReference type="EMBL" id="MQUQ01000040">
    <property type="protein sequence ID" value="OLZ43136.1"/>
    <property type="molecule type" value="Genomic_DNA"/>
</dbReference>
<reference evidence="1 2" key="1">
    <citation type="submission" date="2016-01" db="EMBL/GenBank/DDBJ databases">
        <title>Amycolatopsis coloradensis genome sequencing and assembly.</title>
        <authorList>
            <person name="Mayilraj S."/>
        </authorList>
    </citation>
    <scope>NUCLEOTIDE SEQUENCE [LARGE SCALE GENOMIC DNA]</scope>
    <source>
        <strain evidence="1 2">DSM 44225</strain>
    </source>
</reference>
<proteinExistence type="predicted"/>
<gene>
    <name evidence="1" type="ORF">BS329_40310</name>
</gene>
<evidence type="ECO:0000313" key="1">
    <source>
        <dbReference type="EMBL" id="OLZ43136.1"/>
    </source>
</evidence>
<keyword evidence="2" id="KW-1185">Reference proteome</keyword>
<evidence type="ECO:0000313" key="2">
    <source>
        <dbReference type="Proteomes" id="UP000187486"/>
    </source>
</evidence>
<sequence>MELKADEMHQTLNLALGGLALIGEWFDPADRLGVDDFAESVSHTLSGSSRTEAARSSAARYPR</sequence>